<dbReference type="EMBL" id="QURB01000004">
    <property type="protein sequence ID" value="RFC54345.1"/>
    <property type="molecule type" value="Genomic_DNA"/>
</dbReference>
<evidence type="ECO:0000313" key="4">
    <source>
        <dbReference type="Proteomes" id="UP000257127"/>
    </source>
</evidence>
<dbReference type="Pfam" id="PF18911">
    <property type="entry name" value="PKD_4"/>
    <property type="match status" value="1"/>
</dbReference>
<proteinExistence type="predicted"/>
<dbReference type="InterPro" id="IPR013783">
    <property type="entry name" value="Ig-like_fold"/>
</dbReference>
<dbReference type="InterPro" id="IPR057708">
    <property type="entry name" value="DUF7948"/>
</dbReference>
<comment type="caution">
    <text evidence="3">The sequence shown here is derived from an EMBL/GenBank/DDBJ whole genome shotgun (WGS) entry which is preliminary data.</text>
</comment>
<dbReference type="CDD" id="cd00146">
    <property type="entry name" value="PKD"/>
    <property type="match status" value="1"/>
</dbReference>
<dbReference type="RefSeq" id="WP_116880746.1">
    <property type="nucleotide sequence ID" value="NZ_QURB01000004.1"/>
</dbReference>
<dbReference type="InterPro" id="IPR052918">
    <property type="entry name" value="Motility_Chemotaxis_Reg"/>
</dbReference>
<protein>
    <recommendedName>
        <fullName evidence="2">PKD domain-containing protein</fullName>
    </recommendedName>
</protein>
<dbReference type="SUPFAM" id="SSF49299">
    <property type="entry name" value="PKD domain"/>
    <property type="match status" value="1"/>
</dbReference>
<dbReference type="InterPro" id="IPR026341">
    <property type="entry name" value="T9SS_type_B"/>
</dbReference>
<dbReference type="Pfam" id="PF25778">
    <property type="entry name" value="DUF7948"/>
    <property type="match status" value="1"/>
</dbReference>
<evidence type="ECO:0000256" key="1">
    <source>
        <dbReference type="SAM" id="SignalP"/>
    </source>
</evidence>
<dbReference type="OrthoDB" id="1652165at2"/>
<dbReference type="PROSITE" id="PS50093">
    <property type="entry name" value="PKD"/>
    <property type="match status" value="1"/>
</dbReference>
<gene>
    <name evidence="3" type="ORF">DXU93_07925</name>
</gene>
<accession>A0A3E1EXQ5</accession>
<feature type="domain" description="PKD" evidence="2">
    <location>
        <begin position="768"/>
        <end position="818"/>
    </location>
</feature>
<dbReference type="PANTHER" id="PTHR35580:SF1">
    <property type="entry name" value="PHYTASE-LIKE DOMAIN-CONTAINING PROTEIN"/>
    <property type="match status" value="1"/>
</dbReference>
<dbReference type="Pfam" id="PF13585">
    <property type="entry name" value="CHU_C"/>
    <property type="match status" value="1"/>
</dbReference>
<keyword evidence="1" id="KW-0732">Signal</keyword>
<feature type="signal peptide" evidence="1">
    <location>
        <begin position="1"/>
        <end position="20"/>
    </location>
</feature>
<dbReference type="InterPro" id="IPR000601">
    <property type="entry name" value="PKD_dom"/>
</dbReference>
<dbReference type="Gene3D" id="2.60.40.10">
    <property type="entry name" value="Immunoglobulins"/>
    <property type="match status" value="1"/>
</dbReference>
<evidence type="ECO:0000313" key="3">
    <source>
        <dbReference type="EMBL" id="RFC54345.1"/>
    </source>
</evidence>
<evidence type="ECO:0000259" key="2">
    <source>
        <dbReference type="PROSITE" id="PS50093"/>
    </source>
</evidence>
<organism evidence="3 4">
    <name type="scientific">Brumimicrobium aurantiacum</name>
    <dbReference type="NCBI Taxonomy" id="1737063"/>
    <lineage>
        <taxon>Bacteria</taxon>
        <taxon>Pseudomonadati</taxon>
        <taxon>Bacteroidota</taxon>
        <taxon>Flavobacteriia</taxon>
        <taxon>Flavobacteriales</taxon>
        <taxon>Crocinitomicaceae</taxon>
        <taxon>Brumimicrobium</taxon>
    </lineage>
</organism>
<dbReference type="NCBIfam" id="TIGR04131">
    <property type="entry name" value="Bac_Flav_CTERM"/>
    <property type="match status" value="1"/>
</dbReference>
<sequence>MTRIILFCIVFISVFSNALGQDGETWFEPNRGQWDAKILYRVNLQKGDFFIEKDKFTYALNNLGDVYHAAHHGDSIDKIQSHTVHSHFVNSSWKGKVNEKDTSSFYSNYFLGNDSTNWHSKVRSFKKLEMLDFYPGIDLILEMTSENIKYSFHVEPGVDPSIIQIRHEGMDKLSVSDEKVEIFTRFGPIIEDGLKVWTKSESRFQSPVKSVFKRSEDVVTFDFPEGYDTTSTLIIDPSLTFSTFTGSNADNWGFTAAPDGNANLYAGGIVFGTGYPLSTGAYDETFNGGYGLFKIDIGITKFSSDGTSLLYSTYIGGDGNETPNSIVTNAQGELYILGSTTSSNFPLSSNAYQTTHNSGTLTSQIAIDFNGTDLIVAHLSSDGSNLIASTLLGGSENDGLNVGALNYNYGDVFRGEIILDLNGDVLITSSTQSPDFPIVNGFSSTIGGGQDAIVAKLSPGLNNLIWSTYLGGTAIDAGYSLQVSSTNNIYVSGGTNSPDMPVQNGFSNSIQGGIDGYIFELDGITSNVLSGTYIGTNDYDQSFFVQLDQMDRVYVFGQSEGNMTVTPGVYSNPNSGQFIQQYSTDLSTLNWSTIVGGGNNTVEISPTAFLVSNCNEIYYTGWGGVTNQSGQATGSTSQGFPTTANAYQTTTNGSNFYIGVLSENAQGLNYGTFMGGVASSSNHVDGGTSRFDKQGRIYHAVCGACGGDANGFTTTPGAYSETNNSSNCNLAAWKFDLGAMYSSTSVPDVLYCENDSVYFANNSQNGDTYFWDFGDGSTSNVDTPVHMYDSAGVFEVMFVVMDSDGCFESDTSYLTIEIGGFEGAVTQPTDKICPGDDFQLEASGGSNYIWSPAQFLDDETLPNPTATIDTTTTFTVIVSDSCGADTLTVTLETFVDSASSIVDLETCIGDTVAIWASGGVDYTWTSNEPSSMIGPATNDTLWISPTVNATYDVEMITADGCTLTEQVNVTVFQGPPQPVVQDTAFLCEGDVLNLSVSPAPTINWSPNVDINTVTGQNVIISTTVDRWYYVEFVNPCGSTLDSVYIEVIETTPEAGNDTIVCPGEQVFLWASGGVGYHWEPAALVSSPNSSVTTASPNNPTTFTVTVTDEYGCTAKADVEISHFPAPNVQTNPDYYGFIGDEVQLSAQGSGVGGSYTWSPPSYLSCVDCQDPIATPTESIVYNVLYEDENGCKATDEVEIHYEGIIYVPNSFTPDGDGFNDGFFVVAGNIDDFHLLIFDRWGEVIFESFDIDGVWDGTYGGEICKDGTYIWKIMYEDSENVKKELTGHVNLLR</sequence>
<dbReference type="PANTHER" id="PTHR35580">
    <property type="entry name" value="CELL SURFACE GLYCOPROTEIN (S-LAYER PROTEIN)-LIKE PROTEIN"/>
    <property type="match status" value="1"/>
</dbReference>
<dbReference type="InterPro" id="IPR035986">
    <property type="entry name" value="PKD_dom_sf"/>
</dbReference>
<feature type="chain" id="PRO_5017707540" description="PKD domain-containing protein" evidence="1">
    <location>
        <begin position="21"/>
        <end position="1292"/>
    </location>
</feature>
<dbReference type="Proteomes" id="UP000257127">
    <property type="component" value="Unassembled WGS sequence"/>
</dbReference>
<reference evidence="3 4" key="1">
    <citation type="submission" date="2018-08" db="EMBL/GenBank/DDBJ databases">
        <title>The draft genome squence of Brumimicrobium sp. N62.</title>
        <authorList>
            <person name="Du Z.-J."/>
            <person name="Luo H.-R."/>
        </authorList>
    </citation>
    <scope>NUCLEOTIDE SEQUENCE [LARGE SCALE GENOMIC DNA]</scope>
    <source>
        <strain evidence="3 4">N62</strain>
    </source>
</reference>
<keyword evidence="4" id="KW-1185">Reference proteome</keyword>
<name>A0A3E1EXQ5_9FLAO</name>